<proteinExistence type="predicted"/>
<organism evidence="2">
    <name type="scientific">marine sediment metagenome</name>
    <dbReference type="NCBI Taxonomy" id="412755"/>
    <lineage>
        <taxon>unclassified sequences</taxon>
        <taxon>metagenomes</taxon>
        <taxon>ecological metagenomes</taxon>
    </lineage>
</organism>
<dbReference type="InterPro" id="IPR036809">
    <property type="entry name" value="AF1782-like_sf"/>
</dbReference>
<evidence type="ECO:0000313" key="2">
    <source>
        <dbReference type="EMBL" id="KKM60674.1"/>
    </source>
</evidence>
<feature type="non-terminal residue" evidence="2">
    <location>
        <position position="1"/>
    </location>
</feature>
<gene>
    <name evidence="2" type="ORF">LCGC14_1539500</name>
</gene>
<accession>A0A0F9ITJ5</accession>
<dbReference type="EMBL" id="LAZR01011635">
    <property type="protein sequence ID" value="KKM60674.1"/>
    <property type="molecule type" value="Genomic_DNA"/>
</dbReference>
<name>A0A0F9ITJ5_9ZZZZ</name>
<reference evidence="2" key="1">
    <citation type="journal article" date="2015" name="Nature">
        <title>Complex archaea that bridge the gap between prokaryotes and eukaryotes.</title>
        <authorList>
            <person name="Spang A."/>
            <person name="Saw J.H."/>
            <person name="Jorgensen S.L."/>
            <person name="Zaremba-Niedzwiedzka K."/>
            <person name="Martijn J."/>
            <person name="Lind A.E."/>
            <person name="van Eijk R."/>
            <person name="Schleper C."/>
            <person name="Guy L."/>
            <person name="Ettema T.J."/>
        </authorList>
    </citation>
    <scope>NUCLEOTIDE SEQUENCE</scope>
</reference>
<dbReference type="AlphaFoldDB" id="A0A0F9ITJ5"/>
<dbReference type="SUPFAM" id="SSF158372">
    <property type="entry name" value="AF1782-like"/>
    <property type="match status" value="1"/>
</dbReference>
<feature type="coiled-coil region" evidence="1">
    <location>
        <begin position="7"/>
        <end position="41"/>
    </location>
</feature>
<comment type="caution">
    <text evidence="2">The sequence shown here is derived from an EMBL/GenBank/DDBJ whole genome shotgun (WGS) entry which is preliminary data.</text>
</comment>
<evidence type="ECO:0000256" key="1">
    <source>
        <dbReference type="SAM" id="Coils"/>
    </source>
</evidence>
<keyword evidence="1" id="KW-0175">Coiled coil</keyword>
<protein>
    <submittedName>
        <fullName evidence="2">Uncharacterized protein</fullName>
    </submittedName>
</protein>
<sequence>SEEMPFKPLTTERLEEVQRTVARLKKEIEIKQKSVDNLENYIRDGEWYRETKDTGYRSTFTQFSSEG</sequence>